<feature type="transmembrane region" description="Helical" evidence="6">
    <location>
        <begin position="252"/>
        <end position="275"/>
    </location>
</feature>
<feature type="transmembrane region" description="Helical" evidence="6">
    <location>
        <begin position="287"/>
        <end position="304"/>
    </location>
</feature>
<dbReference type="InterPro" id="IPR012435">
    <property type="entry name" value="TMEM144"/>
</dbReference>
<dbReference type="GO" id="GO:0016020">
    <property type="term" value="C:membrane"/>
    <property type="evidence" value="ECO:0007669"/>
    <property type="project" value="UniProtKB-SubCell"/>
</dbReference>
<protein>
    <submittedName>
        <fullName evidence="9">EamA domain-containing protein</fullName>
    </submittedName>
</protein>
<proteinExistence type="inferred from homology"/>
<evidence type="ECO:0000313" key="7">
    <source>
        <dbReference type="EMBL" id="VDM34371.1"/>
    </source>
</evidence>
<dbReference type="OrthoDB" id="426527at2759"/>
<evidence type="ECO:0000256" key="2">
    <source>
        <dbReference type="ARBA" id="ARBA00005731"/>
    </source>
</evidence>
<dbReference type="Proteomes" id="UP000274429">
    <property type="component" value="Unassembled WGS sequence"/>
</dbReference>
<feature type="transmembrane region" description="Helical" evidence="6">
    <location>
        <begin position="220"/>
        <end position="246"/>
    </location>
</feature>
<comment type="subcellular location">
    <subcellularLocation>
        <location evidence="1">Membrane</location>
        <topology evidence="1">Multi-pass membrane protein</topology>
    </subcellularLocation>
</comment>
<name>A0A0R3X7M0_HYDTA</name>
<organism evidence="9">
    <name type="scientific">Hydatigena taeniaeformis</name>
    <name type="common">Feline tapeworm</name>
    <name type="synonym">Taenia taeniaeformis</name>
    <dbReference type="NCBI Taxonomy" id="6205"/>
    <lineage>
        <taxon>Eukaryota</taxon>
        <taxon>Metazoa</taxon>
        <taxon>Spiralia</taxon>
        <taxon>Lophotrochozoa</taxon>
        <taxon>Platyhelminthes</taxon>
        <taxon>Cestoda</taxon>
        <taxon>Eucestoda</taxon>
        <taxon>Cyclophyllidea</taxon>
        <taxon>Taeniidae</taxon>
        <taxon>Hydatigera</taxon>
    </lineage>
</organism>
<feature type="transmembrane region" description="Helical" evidence="6">
    <location>
        <begin position="149"/>
        <end position="168"/>
    </location>
</feature>
<feature type="transmembrane region" description="Helical" evidence="6">
    <location>
        <begin position="65"/>
        <end position="84"/>
    </location>
</feature>
<comment type="similarity">
    <text evidence="2">Belongs to the TMEM144 family.</text>
</comment>
<keyword evidence="4 6" id="KW-1133">Transmembrane helix</keyword>
<keyword evidence="8" id="KW-1185">Reference proteome</keyword>
<evidence type="ECO:0000256" key="5">
    <source>
        <dbReference type="ARBA" id="ARBA00023136"/>
    </source>
</evidence>
<dbReference type="GO" id="GO:0015144">
    <property type="term" value="F:carbohydrate transmembrane transporter activity"/>
    <property type="evidence" value="ECO:0007669"/>
    <property type="project" value="InterPro"/>
</dbReference>
<dbReference type="PANTHER" id="PTHR16119">
    <property type="entry name" value="TRANSMEMBRANE PROTEIN 144"/>
    <property type="match status" value="1"/>
</dbReference>
<evidence type="ECO:0000313" key="8">
    <source>
        <dbReference type="Proteomes" id="UP000274429"/>
    </source>
</evidence>
<dbReference type="InterPro" id="IPR010651">
    <property type="entry name" value="Sugar_transport"/>
</dbReference>
<evidence type="ECO:0000256" key="6">
    <source>
        <dbReference type="SAM" id="Phobius"/>
    </source>
</evidence>
<dbReference type="EMBL" id="UYWX01020872">
    <property type="protein sequence ID" value="VDM34371.1"/>
    <property type="molecule type" value="Genomic_DNA"/>
</dbReference>
<feature type="transmembrane region" description="Helical" evidence="6">
    <location>
        <begin position="183"/>
        <end position="208"/>
    </location>
</feature>
<dbReference type="Pfam" id="PF07857">
    <property type="entry name" value="TMEM144"/>
    <property type="match status" value="1"/>
</dbReference>
<keyword evidence="3 6" id="KW-0812">Transmembrane</keyword>
<evidence type="ECO:0000256" key="4">
    <source>
        <dbReference type="ARBA" id="ARBA00022989"/>
    </source>
</evidence>
<evidence type="ECO:0000313" key="9">
    <source>
        <dbReference type="WBParaSite" id="TTAC_0000954501-mRNA-1"/>
    </source>
</evidence>
<keyword evidence="5 6" id="KW-0472">Membrane</keyword>
<dbReference type="WBParaSite" id="TTAC_0000954501-mRNA-1">
    <property type="protein sequence ID" value="TTAC_0000954501-mRNA-1"/>
    <property type="gene ID" value="TTAC_0000954501"/>
</dbReference>
<evidence type="ECO:0000256" key="1">
    <source>
        <dbReference type="ARBA" id="ARBA00004141"/>
    </source>
</evidence>
<reference evidence="7 8" key="2">
    <citation type="submission" date="2018-11" db="EMBL/GenBank/DDBJ databases">
        <authorList>
            <consortium name="Pathogen Informatics"/>
        </authorList>
    </citation>
    <scope>NUCLEOTIDE SEQUENCE [LARGE SCALE GENOMIC DNA]</scope>
</reference>
<dbReference type="AlphaFoldDB" id="A0A0R3X7M0"/>
<sequence>MMLLPTKKFEIGDVACVCCTRIYPARYSPVHRFAKNLASYNIEWLSMVNRFGWFGLQPEVPGNEALNIAGVVLAAMSVIFYVFIKPTPVAQAVEVREGHYSEMAHGTGHSVDDSAEDSDPLLNQEEVPTIRLFWRSQITQRIMSVTKGVLLSIFSGMLYGTVFVPIIFVQENYRDASHRGIDYVAALGLGAFLGSTAYISLYALATWWQRRGSSSTEGEAPFFLLLIPGWMTGMLCATGQVCWLIANEALQASVTFPIAATLPGALSTLLGTIVFHEVQGTQNYIKLAVALSLTLAGSILTGLSK</sequence>
<accession>A0A0R3X7M0</accession>
<reference evidence="9" key="1">
    <citation type="submission" date="2017-02" db="UniProtKB">
        <authorList>
            <consortium name="WormBaseParasite"/>
        </authorList>
    </citation>
    <scope>IDENTIFICATION</scope>
</reference>
<dbReference type="PANTHER" id="PTHR16119:SF17">
    <property type="entry name" value="TRANSMEMBRANE PROTEIN 144"/>
    <property type="match status" value="1"/>
</dbReference>
<evidence type="ECO:0000256" key="3">
    <source>
        <dbReference type="ARBA" id="ARBA00022692"/>
    </source>
</evidence>
<gene>
    <name evidence="7" type="ORF">TTAC_LOCUS9530</name>
</gene>